<comment type="caution">
    <text evidence="3">The sequence shown here is derived from an EMBL/GenBank/DDBJ whole genome shotgun (WGS) entry which is preliminary data.</text>
</comment>
<protein>
    <submittedName>
        <fullName evidence="3">Ig-like domain-containing protein</fullName>
    </submittedName>
</protein>
<evidence type="ECO:0000256" key="1">
    <source>
        <dbReference type="SAM" id="SignalP"/>
    </source>
</evidence>
<dbReference type="InterPro" id="IPR011050">
    <property type="entry name" value="Pectin_lyase_fold/virulence"/>
</dbReference>
<feature type="domain" description="BIG2" evidence="2">
    <location>
        <begin position="1299"/>
        <end position="1373"/>
    </location>
</feature>
<dbReference type="NCBIfam" id="TIGR04183">
    <property type="entry name" value="Por_Secre_tail"/>
    <property type="match status" value="1"/>
</dbReference>
<dbReference type="InterPro" id="IPR008964">
    <property type="entry name" value="Invasin/intimin_cell_adhesion"/>
</dbReference>
<dbReference type="InterPro" id="IPR026444">
    <property type="entry name" value="Secre_tail"/>
</dbReference>
<proteinExistence type="predicted"/>
<dbReference type="Proteomes" id="UP000651475">
    <property type="component" value="Unassembled WGS sequence"/>
</dbReference>
<dbReference type="Pfam" id="PF02368">
    <property type="entry name" value="Big_2"/>
    <property type="match status" value="1"/>
</dbReference>
<feature type="chain" id="PRO_5047523952" evidence="1">
    <location>
        <begin position="24"/>
        <end position="2102"/>
    </location>
</feature>
<dbReference type="EMBL" id="JACOOJ010000008">
    <property type="protein sequence ID" value="MBC5632481.1"/>
    <property type="molecule type" value="Genomic_DNA"/>
</dbReference>
<feature type="domain" description="BIG2" evidence="2">
    <location>
        <begin position="1946"/>
        <end position="2023"/>
    </location>
</feature>
<dbReference type="Pfam" id="PF18657">
    <property type="entry name" value="YDG"/>
    <property type="match status" value="3"/>
</dbReference>
<reference evidence="3 4" key="1">
    <citation type="submission" date="2020-08" db="EMBL/GenBank/DDBJ databases">
        <title>Genome public.</title>
        <authorList>
            <person name="Liu C."/>
            <person name="Sun Q."/>
        </authorList>
    </citation>
    <scope>NUCLEOTIDE SEQUENCE [LARGE SCALE GENOMIC DNA]</scope>
    <source>
        <strain evidence="3 4">NSJ-79</strain>
    </source>
</reference>
<dbReference type="RefSeq" id="WP_186929243.1">
    <property type="nucleotide sequence ID" value="NZ_JACOOJ010000008.1"/>
</dbReference>
<evidence type="ECO:0000259" key="2">
    <source>
        <dbReference type="SMART" id="SM00635"/>
    </source>
</evidence>
<dbReference type="InterPro" id="IPR013783">
    <property type="entry name" value="Ig-like_fold"/>
</dbReference>
<dbReference type="SUPFAM" id="SSF51126">
    <property type="entry name" value="Pectin lyase-like"/>
    <property type="match status" value="1"/>
</dbReference>
<feature type="domain" description="BIG2" evidence="2">
    <location>
        <begin position="1593"/>
        <end position="1691"/>
    </location>
</feature>
<organism evidence="3 4">
    <name type="scientific">Parabacteroides hominis</name>
    <dbReference type="NCBI Taxonomy" id="2763057"/>
    <lineage>
        <taxon>Bacteria</taxon>
        <taxon>Pseudomonadati</taxon>
        <taxon>Bacteroidota</taxon>
        <taxon>Bacteroidia</taxon>
        <taxon>Bacteroidales</taxon>
        <taxon>Tannerellaceae</taxon>
        <taxon>Parabacteroides</taxon>
    </lineage>
</organism>
<evidence type="ECO:0000313" key="4">
    <source>
        <dbReference type="Proteomes" id="UP000651475"/>
    </source>
</evidence>
<dbReference type="InterPro" id="IPR041248">
    <property type="entry name" value="YDG"/>
</dbReference>
<accession>A0ABR7DM63</accession>
<name>A0ABR7DM63_9BACT</name>
<feature type="signal peptide" evidence="1">
    <location>
        <begin position="1"/>
        <end position="23"/>
    </location>
</feature>
<evidence type="ECO:0000313" key="3">
    <source>
        <dbReference type="EMBL" id="MBC5632481.1"/>
    </source>
</evidence>
<keyword evidence="4" id="KW-1185">Reference proteome</keyword>
<gene>
    <name evidence="3" type="ORF">H8S65_06820</name>
</gene>
<dbReference type="SMART" id="SM00635">
    <property type="entry name" value="BID_2"/>
    <property type="match status" value="3"/>
</dbReference>
<dbReference type="Gene3D" id="2.60.40.10">
    <property type="entry name" value="Immunoglobulins"/>
    <property type="match status" value="1"/>
</dbReference>
<keyword evidence="1" id="KW-0732">Signal</keyword>
<dbReference type="Pfam" id="PF18676">
    <property type="entry name" value="MBG_2"/>
    <property type="match status" value="1"/>
</dbReference>
<dbReference type="SUPFAM" id="SSF49373">
    <property type="entry name" value="Invasin/intimin cell-adhesion fragments"/>
    <property type="match status" value="2"/>
</dbReference>
<sequence>MKRRLLMLLSVFMTITSVGWLQAADIVWTVDATRTEADTQTAFKTLKAAVQAANNLGGIDKLVITVAPGNYDIERTNATTGDGNYLAITRDNVEIVGGGQEPSDVKIYSSAEAVNGNWVDQNLITIHGDNVKIQNATITCKKQVNKVIEVLGDHVTLNNLVFNAPVEEKFAGSIYFNSPAKDTEKNIGTVTLKNLVLNNGRITFTGAEKGTVNMEGIQLYYNDVTITGESMSDLQQYTPFGAIANKPDLALNGGESVNVYLKCSENSYKLDAATVANMPAGSSLNLVNEGEYALTSQLVINKPLSLKGELDKDGNPATTITAIGEWNVDDSKKNLISIEGNAGGTVKLQNLCIKGSKGSGINAQSQMSTILPNVTLENNINAGLLVHSEVHATNLHTKGNTWGGVNVDKGNPEYPRLFTFDERSTFAESAKIWAEKENASNPDGLVVCPEGQSWSYFEGLGGKDNKTPMYYWTNSKLTQEGNTVFANGNPITIKAAGVEGEVIVCATDNASDFIQLKSDEAIVYGGSKNRAVENSTITMESGNIKRIYGGGYGSTAEKTANVTGTANIMIKGGTIMDLLCGGGDQFAKTNAVDINISGNQTKVQCLYAGGFANPAQKTPVTTWNDAVCGTKDVKITISEGVELPEGLGCGGGQGYAYTGTSKVTITGAKLGSLYGTLSNGYADEIEASLKNCMFSKEGNYYEMGAINRGQIRKGSFMFEGCTFNNLTDLKASLGAVDGWADSDTNGKPVPTVSEGVTFKFVDSKSENPIMMIGQGLANANIELTGTKASLKKFRDGTAVSEGTSDFAIAAGKTWSFNSGLELGTGEEAATLVNNGKLNLPVSDIMTGINLCGGTLMVNAATVVADSVIVAMNKATNKSDLSEKTFSIECKDGVIASNKTVAKELLNAGKVVYELTFNSDQYTIASFQKTLAKITNLPDSVVYGTAPIKLAFNLPGTEVSIDGTSEVVALSDDGVLTIKKPGTVTFDLKVKKDKNNDGVIDEQDKENGNFTYDEDAVNTQVLKVNKRKVTLTAGLTATEKTYDGAKTITLTKGTLGFSGKLGTDATGLDLAEGFKGELTDANAGENKEVIVTAALAANGSDSTAFYELAPITFVKAKVTPKAATVTAEAKSREYGVENPEFTATTTDLVEGDKLDGILKFTCSATKDSLVKEGGYDIVPYGLTSDNYTITFAKGTLTINAVAPVIEMVEAKTVLNGTDRDIQLKACLVNKGGVDTDASVKFTYNSGNSVDATLKDDFYTATISNAAAGKYSITASATVSDNNTGTSKPVEVTIDEKTPQVVSFSTSVLPTMVYGNEMTLSATSDKEAATGEYTYTVAESDLATITDGKLEATKVGKVTLTVTRAADATHSAAVATKTIEITPKPITVAVGAIEKVYDGTTAIETLPTFTLTGASNDVSVKTAGLTLSFANKNAGESVKVLMPELTLTGTNAANYTLIQPTNITGKITKAPLSVKVKDVTRMWNQRYTKYEFEATGLVNGETLSTAYSGELTVTEESSALNLKMSGACPNYTIKTVPGTLTVELGTPKAVVYGTSSDRKAMIVDEAGYSGLNASEVGGDGYANILDASGKVIGQSLNKIETSPATTTSLNAPMQTKAAVAGNWNQEAFTKISYGVSYEVTKLGGNGTWTYESTNANVLTVDATGNDIVCTPVATGKATILAISAGEVKILNLEVTPAKLMISATDMDKTYDGTTLASGTPTLTGADGKDVALDLSGITFNFADKKAGDSKTITPSQSLVLIGSEANNYVLEGKLTGKISQKEVTVGTPLSAYYNGKSVMELTDYASNDRISGDIVPIKVIFGAATVGEQTVELAMGTTGDAGNYKLASSQPGKGNILKSTIVAVLPEGASSASNLKSKIKLTVRETGEAVIGSEIDFNPTITSEGSGSNAVYYVNGGETENYSVVYDKNQIGFKSESNPPAGGGDEDETVTITLDATTKDLPRTEEFVLTATVSPAGKTVTWSSSDPTVASVTADGNKVTVKGVKVGKATITATIGDVTATCEVTVGFATGLEEALANTEVFGRKGNIYVNPIQPLQVTVVNMIGKIVYNARISGNTQIPVTKGIYIVKLTNAGNSIVTKVNVY</sequence>
<dbReference type="InterPro" id="IPR003343">
    <property type="entry name" value="Big_2"/>
</dbReference>
<dbReference type="InterPro" id="IPR041286">
    <property type="entry name" value="MBG_2"/>
</dbReference>
<dbReference type="Gene3D" id="2.60.40.1080">
    <property type="match status" value="1"/>
</dbReference>